<feature type="modified residue" description="N6-(pyridoxal phosphate)lysine" evidence="5">
    <location>
        <position position="55"/>
    </location>
</feature>
<dbReference type="CDD" id="cd06828">
    <property type="entry name" value="PLPDE_III_DapDC"/>
    <property type="match status" value="1"/>
</dbReference>
<comment type="caution">
    <text evidence="7">The sequence shown here is derived from an EMBL/GenBank/DDBJ whole genome shotgun (WGS) entry which is preliminary data.</text>
</comment>
<protein>
    <submittedName>
        <fullName evidence="7">Diaminopimelate decarboxylase</fullName>
    </submittedName>
</protein>
<evidence type="ECO:0000256" key="2">
    <source>
        <dbReference type="ARBA" id="ARBA00022793"/>
    </source>
</evidence>
<dbReference type="InterPro" id="IPR022653">
    <property type="entry name" value="De-COase2_pyr-phos_BS"/>
</dbReference>
<dbReference type="InterPro" id="IPR002986">
    <property type="entry name" value="DAP_deCOOHase_LysA"/>
</dbReference>
<dbReference type="GO" id="GO:0009089">
    <property type="term" value="P:lysine biosynthetic process via diaminopimelate"/>
    <property type="evidence" value="ECO:0007669"/>
    <property type="project" value="InterPro"/>
</dbReference>
<dbReference type="PANTHER" id="PTHR43727">
    <property type="entry name" value="DIAMINOPIMELATE DECARBOXYLASE"/>
    <property type="match status" value="1"/>
</dbReference>
<keyword evidence="4" id="KW-0456">Lyase</keyword>
<dbReference type="EMBL" id="DYVF01000071">
    <property type="protein sequence ID" value="HJG32013.1"/>
    <property type="molecule type" value="Genomic_DNA"/>
</dbReference>
<reference evidence="7" key="2">
    <citation type="submission" date="2021-09" db="EMBL/GenBank/DDBJ databases">
        <authorList>
            <person name="Gilroy R."/>
        </authorList>
    </citation>
    <scope>NUCLEOTIDE SEQUENCE</scope>
    <source>
        <strain evidence="7">ChiGjej2B2-7701</strain>
    </source>
</reference>
<evidence type="ECO:0000313" key="8">
    <source>
        <dbReference type="Proteomes" id="UP000746751"/>
    </source>
</evidence>
<name>A0A921ISS0_9ACTN</name>
<evidence type="ECO:0000256" key="3">
    <source>
        <dbReference type="ARBA" id="ARBA00022898"/>
    </source>
</evidence>
<feature type="domain" description="Orn/DAP/Arg decarboxylase 2 N-terminal" evidence="6">
    <location>
        <begin position="32"/>
        <end position="279"/>
    </location>
</feature>
<keyword evidence="3 5" id="KW-0663">Pyridoxal phosphate</keyword>
<dbReference type="InterPro" id="IPR009006">
    <property type="entry name" value="Ala_racemase/Decarboxylase_C"/>
</dbReference>
<dbReference type="FunFam" id="3.20.20.10:FF:000003">
    <property type="entry name" value="Diaminopimelate decarboxylase"/>
    <property type="match status" value="1"/>
</dbReference>
<proteinExistence type="predicted"/>
<accession>A0A921ISS0</accession>
<dbReference type="InterPro" id="IPR000183">
    <property type="entry name" value="Orn/DAP/Arg_de-COase"/>
</dbReference>
<dbReference type="AlphaFoldDB" id="A0A921ISS0"/>
<feature type="active site" description="Proton donor" evidence="5">
    <location>
        <position position="348"/>
    </location>
</feature>
<gene>
    <name evidence="7" type="ORF">K8U80_11580</name>
</gene>
<keyword evidence="2" id="KW-0210">Decarboxylase</keyword>
<dbReference type="SUPFAM" id="SSF50621">
    <property type="entry name" value="Alanine racemase C-terminal domain-like"/>
    <property type="match status" value="1"/>
</dbReference>
<evidence type="ECO:0000256" key="4">
    <source>
        <dbReference type="ARBA" id="ARBA00023239"/>
    </source>
</evidence>
<dbReference type="SUPFAM" id="SSF51419">
    <property type="entry name" value="PLP-binding barrel"/>
    <property type="match status" value="1"/>
</dbReference>
<dbReference type="PANTHER" id="PTHR43727:SF2">
    <property type="entry name" value="GROUP IV DECARBOXYLASE"/>
    <property type="match status" value="1"/>
</dbReference>
<dbReference type="InterPro" id="IPR029066">
    <property type="entry name" value="PLP-binding_barrel"/>
</dbReference>
<dbReference type="InterPro" id="IPR022644">
    <property type="entry name" value="De-COase2_N"/>
</dbReference>
<reference evidence="7" key="1">
    <citation type="journal article" date="2021" name="PeerJ">
        <title>Extensive microbial diversity within the chicken gut microbiome revealed by metagenomics and culture.</title>
        <authorList>
            <person name="Gilroy R."/>
            <person name="Ravi A."/>
            <person name="Getino M."/>
            <person name="Pursley I."/>
            <person name="Horton D.L."/>
            <person name="Alikhan N.F."/>
            <person name="Baker D."/>
            <person name="Gharbi K."/>
            <person name="Hall N."/>
            <person name="Watson M."/>
            <person name="Adriaenssens E.M."/>
            <person name="Foster-Nyarko E."/>
            <person name="Jarju S."/>
            <person name="Secka A."/>
            <person name="Antonio M."/>
            <person name="Oren A."/>
            <person name="Chaudhuri R.R."/>
            <person name="La Ragione R."/>
            <person name="Hildebrand F."/>
            <person name="Pallen M.J."/>
        </authorList>
    </citation>
    <scope>NUCLEOTIDE SEQUENCE</scope>
    <source>
        <strain evidence="7">ChiGjej2B2-7701</strain>
    </source>
</reference>
<comment type="cofactor">
    <cofactor evidence="1 5">
        <name>pyridoxal 5'-phosphate</name>
        <dbReference type="ChEBI" id="CHEBI:597326"/>
    </cofactor>
</comment>
<dbReference type="Gene3D" id="2.40.37.10">
    <property type="entry name" value="Lyase, Ornithine Decarboxylase, Chain A, domain 1"/>
    <property type="match status" value="1"/>
</dbReference>
<organism evidence="7 8">
    <name type="scientific">Collinsella ihumii</name>
    <dbReference type="NCBI Taxonomy" id="1720204"/>
    <lineage>
        <taxon>Bacteria</taxon>
        <taxon>Bacillati</taxon>
        <taxon>Actinomycetota</taxon>
        <taxon>Coriobacteriia</taxon>
        <taxon>Coriobacteriales</taxon>
        <taxon>Coriobacteriaceae</taxon>
        <taxon>Collinsella</taxon>
    </lineage>
</organism>
<evidence type="ECO:0000256" key="1">
    <source>
        <dbReference type="ARBA" id="ARBA00001933"/>
    </source>
</evidence>
<dbReference type="Pfam" id="PF02784">
    <property type="entry name" value="Orn_Arg_deC_N"/>
    <property type="match status" value="1"/>
</dbReference>
<evidence type="ECO:0000259" key="6">
    <source>
        <dbReference type="Pfam" id="PF02784"/>
    </source>
</evidence>
<dbReference type="GO" id="GO:0008836">
    <property type="term" value="F:diaminopimelate decarboxylase activity"/>
    <property type="evidence" value="ECO:0007669"/>
    <property type="project" value="InterPro"/>
</dbReference>
<evidence type="ECO:0000256" key="5">
    <source>
        <dbReference type="PIRSR" id="PIRSR600183-50"/>
    </source>
</evidence>
<sequence length="450" mass="49397">MPKHPFVSKDRLVDIADHVPTPFHLYDEAGIRANAEAVLDAFSWNPGFKEYFAVKANPNPALISILRDYGFGCDCSSDTELMIADALGIGGSDIMFSSNDTPATDFRLARDLGAIINFDDISHIDFFERVAGPIPETVSCRFNPGGLFRLANGIMDNPGDSKYGMTREQLAQAYCMLAERGAKTFGLHAFLASNTHGNEYYPALARILFELAVDIARETGVRIGFINLSGGVGIPYRPDEEPCDIHAIGEGVRRAYEEVLVPAGMDDVALCAEMGRFMMGPYGCLVTRAIHEKHIYKDYIGVDANACNLIRPAMYDAYHHITVMGQQGGPDKSRMPGSRTYDIVGNLCENNDKFAHDRVLPEIETGDLLVIHDTGAHGHSMGYNYNGRLRSAEILLRDDGTYEVIRRAETPADYFSTLDVLPVGRALIERTRTPRGQQPTGSASAMATSI</sequence>
<dbReference type="PRINTS" id="PR01179">
    <property type="entry name" value="ODADCRBXLASE"/>
</dbReference>
<dbReference type="Proteomes" id="UP000746751">
    <property type="component" value="Unassembled WGS sequence"/>
</dbReference>
<dbReference type="Gene3D" id="3.20.20.10">
    <property type="entry name" value="Alanine racemase"/>
    <property type="match status" value="1"/>
</dbReference>
<dbReference type="PRINTS" id="PR01181">
    <property type="entry name" value="DAPDCRBXLASE"/>
</dbReference>
<dbReference type="PROSITE" id="PS00878">
    <property type="entry name" value="ODR_DC_2_1"/>
    <property type="match status" value="1"/>
</dbReference>
<evidence type="ECO:0000313" key="7">
    <source>
        <dbReference type="EMBL" id="HJG32013.1"/>
    </source>
</evidence>